<evidence type="ECO:0000259" key="5">
    <source>
        <dbReference type="PROSITE" id="PS51635"/>
    </source>
</evidence>
<keyword evidence="7" id="KW-1185">Reference proteome</keyword>
<evidence type="ECO:0000256" key="4">
    <source>
        <dbReference type="PROSITE-ProRule" id="PRU01161"/>
    </source>
</evidence>
<dbReference type="InterPro" id="IPR021095">
    <property type="entry name" value="DUF3734"/>
</dbReference>
<evidence type="ECO:0000256" key="2">
    <source>
        <dbReference type="ARBA" id="ARBA00022963"/>
    </source>
</evidence>
<proteinExistence type="predicted"/>
<dbReference type="Pfam" id="PF12536">
    <property type="entry name" value="DUF3734"/>
    <property type="match status" value="1"/>
</dbReference>
<dbReference type="Gene3D" id="3.40.1090.10">
    <property type="entry name" value="Cytosolic phospholipase A2 catalytic domain"/>
    <property type="match status" value="2"/>
</dbReference>
<feature type="domain" description="PNPLA" evidence="5">
    <location>
        <begin position="72"/>
        <end position="279"/>
    </location>
</feature>
<feature type="short sequence motif" description="DGA/G" evidence="4">
    <location>
        <begin position="266"/>
        <end position="268"/>
    </location>
</feature>
<reference evidence="6 7" key="1">
    <citation type="submission" date="2019-03" db="EMBL/GenBank/DDBJ databases">
        <title>Draft Genome Sequences of Six Type Strains of the Genus Massilia.</title>
        <authorList>
            <person name="Miess H."/>
            <person name="Frediansyhah A."/>
            <person name="Gross H."/>
        </authorList>
    </citation>
    <scope>NUCLEOTIDE SEQUENCE [LARGE SCALE GENOMIC DNA]</scope>
    <source>
        <strain evidence="6 7">DSM 17505</strain>
    </source>
</reference>
<evidence type="ECO:0000256" key="1">
    <source>
        <dbReference type="ARBA" id="ARBA00022801"/>
    </source>
</evidence>
<feature type="active site" description="Nucleophile" evidence="4">
    <location>
        <position position="105"/>
    </location>
</feature>
<dbReference type="EMBL" id="CP038026">
    <property type="protein sequence ID" value="QBQ38995.1"/>
    <property type="molecule type" value="Genomic_DNA"/>
</dbReference>
<name>A0ABX5SHE5_9BURK</name>
<keyword evidence="1 4" id="KW-0378">Hydrolase</keyword>
<dbReference type="InterPro" id="IPR050301">
    <property type="entry name" value="NTE"/>
</dbReference>
<evidence type="ECO:0000313" key="7">
    <source>
        <dbReference type="Proteomes" id="UP000294359"/>
    </source>
</evidence>
<dbReference type="SUPFAM" id="SSF52151">
    <property type="entry name" value="FabD/lysophospholipase-like"/>
    <property type="match status" value="1"/>
</dbReference>
<dbReference type="PANTHER" id="PTHR14226">
    <property type="entry name" value="NEUROPATHY TARGET ESTERASE/SWISS CHEESE D.MELANOGASTER"/>
    <property type="match status" value="1"/>
</dbReference>
<keyword evidence="2 4" id="KW-0442">Lipid degradation</keyword>
<dbReference type="Proteomes" id="UP000294359">
    <property type="component" value="Chromosome"/>
</dbReference>
<dbReference type="InterPro" id="IPR002641">
    <property type="entry name" value="PNPLA_dom"/>
</dbReference>
<sequence>MAPAGAAARTPRLRRFFLLAARAAPLVSDPDWRQCALQCISRQAGAWQFLRGDVVAEASINRLNPAGLRIVLVLQGGGALGAYQAGVYHALHEHGLSPDWVVGTSIGAINAALLAGNRQADRLRRLREFWDGVAHRDVLDPVRLSDDGRRANIWLSTLDTLWRGVPGFFKPRPLGMFAAGLPVPPEEASFYDTAGLTDTLERLVDFDYLNSPEGMRLTVNALRVRCGSLVSFDSRDGHICADHIRASGALPPGFAPVRINGELYWDGGLYSNTPLETVLDDRSQVDTLCFMVDLWSAEGPEPRTLEEVQTRQKDVTFASRSRRHLEDYVNTRRLQHKLRELYAALPDREKSAQGARELDALGCGSTLHVVRLPYAGRDWQMAMKDINFSKGSIEWRWDQGYRDALRAIGAAGWLRFVTEDTPLVVHELPPVERVA</sequence>
<dbReference type="InterPro" id="IPR016035">
    <property type="entry name" value="Acyl_Trfase/lysoPLipase"/>
</dbReference>
<evidence type="ECO:0000256" key="3">
    <source>
        <dbReference type="ARBA" id="ARBA00023098"/>
    </source>
</evidence>
<feature type="short sequence motif" description="GXSXG" evidence="4">
    <location>
        <begin position="103"/>
        <end position="107"/>
    </location>
</feature>
<dbReference type="CDD" id="cd07209">
    <property type="entry name" value="Pat_hypo_Ecoli_Z1214_like"/>
    <property type="match status" value="1"/>
</dbReference>
<organism evidence="6 7">
    <name type="scientific">Pseudoduganella plicata</name>
    <dbReference type="NCBI Taxonomy" id="321984"/>
    <lineage>
        <taxon>Bacteria</taxon>
        <taxon>Pseudomonadati</taxon>
        <taxon>Pseudomonadota</taxon>
        <taxon>Betaproteobacteria</taxon>
        <taxon>Burkholderiales</taxon>
        <taxon>Oxalobacteraceae</taxon>
        <taxon>Telluria group</taxon>
        <taxon>Pseudoduganella</taxon>
    </lineage>
</organism>
<dbReference type="PANTHER" id="PTHR14226:SF57">
    <property type="entry name" value="BLR7027 PROTEIN"/>
    <property type="match status" value="1"/>
</dbReference>
<feature type="short sequence motif" description="GXGXXG" evidence="4">
    <location>
        <begin position="76"/>
        <end position="81"/>
    </location>
</feature>
<keyword evidence="3 4" id="KW-0443">Lipid metabolism</keyword>
<feature type="active site" description="Proton acceptor" evidence="4">
    <location>
        <position position="266"/>
    </location>
</feature>
<dbReference type="Pfam" id="PF01734">
    <property type="entry name" value="Patatin"/>
    <property type="match status" value="1"/>
</dbReference>
<gene>
    <name evidence="6" type="ORF">E1742_24720</name>
</gene>
<protein>
    <submittedName>
        <fullName evidence="6">Patatin-like phospholipase family protein</fullName>
    </submittedName>
</protein>
<accession>A0ABX5SHE5</accession>
<evidence type="ECO:0000313" key="6">
    <source>
        <dbReference type="EMBL" id="QBQ38995.1"/>
    </source>
</evidence>
<dbReference type="PROSITE" id="PS51635">
    <property type="entry name" value="PNPLA"/>
    <property type="match status" value="1"/>
</dbReference>